<name>A0A978UUS0_ZIZJJ</name>
<sequence>MDVKKLWLMVHRHITQDDTLMTTLTIREAVYYSAQLQLPDSNARGEDARKNGRMLRGEGIGMTDSEWWVNHPG</sequence>
<dbReference type="AlphaFoldDB" id="A0A978UUS0"/>
<proteinExistence type="predicted"/>
<accession>A0A978UUS0</accession>
<organism evidence="1 2">
    <name type="scientific">Ziziphus jujuba var. spinosa</name>
    <dbReference type="NCBI Taxonomy" id="714518"/>
    <lineage>
        <taxon>Eukaryota</taxon>
        <taxon>Viridiplantae</taxon>
        <taxon>Streptophyta</taxon>
        <taxon>Embryophyta</taxon>
        <taxon>Tracheophyta</taxon>
        <taxon>Spermatophyta</taxon>
        <taxon>Magnoliopsida</taxon>
        <taxon>eudicotyledons</taxon>
        <taxon>Gunneridae</taxon>
        <taxon>Pentapetalae</taxon>
        <taxon>rosids</taxon>
        <taxon>fabids</taxon>
        <taxon>Rosales</taxon>
        <taxon>Rhamnaceae</taxon>
        <taxon>Paliureae</taxon>
        <taxon>Ziziphus</taxon>
    </lineage>
</organism>
<dbReference type="Proteomes" id="UP000813462">
    <property type="component" value="Unassembled WGS sequence"/>
</dbReference>
<gene>
    <name evidence="1" type="ORF">FEM48_Zijuj09G0190500</name>
</gene>
<comment type="caution">
    <text evidence="1">The sequence shown here is derived from an EMBL/GenBank/DDBJ whole genome shotgun (WGS) entry which is preliminary data.</text>
</comment>
<evidence type="ECO:0000313" key="1">
    <source>
        <dbReference type="EMBL" id="KAH7518620.1"/>
    </source>
</evidence>
<dbReference type="EMBL" id="JAEACU010000009">
    <property type="protein sequence ID" value="KAH7518620.1"/>
    <property type="molecule type" value="Genomic_DNA"/>
</dbReference>
<reference evidence="1" key="1">
    <citation type="journal article" date="2021" name="Front. Plant Sci.">
        <title>Chromosome-Scale Genome Assembly for Chinese Sour Jujube and Insights Into Its Genome Evolution and Domestication Signature.</title>
        <authorList>
            <person name="Shen L.-Y."/>
            <person name="Luo H."/>
            <person name="Wang X.-L."/>
            <person name="Wang X.-M."/>
            <person name="Qiu X.-J."/>
            <person name="Liu H."/>
            <person name="Zhou S.-S."/>
            <person name="Jia K.-H."/>
            <person name="Nie S."/>
            <person name="Bao Y.-T."/>
            <person name="Zhang R.-G."/>
            <person name="Yun Q.-Z."/>
            <person name="Chai Y.-H."/>
            <person name="Lu J.-Y."/>
            <person name="Li Y."/>
            <person name="Zhao S.-W."/>
            <person name="Mao J.-F."/>
            <person name="Jia S.-G."/>
            <person name="Mao Y.-M."/>
        </authorList>
    </citation>
    <scope>NUCLEOTIDE SEQUENCE</scope>
    <source>
        <strain evidence="1">AT0</strain>
        <tissue evidence="1">Leaf</tissue>
    </source>
</reference>
<protein>
    <submittedName>
        <fullName evidence="1">Uncharacterized protein</fullName>
    </submittedName>
</protein>
<evidence type="ECO:0000313" key="2">
    <source>
        <dbReference type="Proteomes" id="UP000813462"/>
    </source>
</evidence>